<feature type="compositionally biased region" description="Pro residues" evidence="1">
    <location>
        <begin position="1"/>
        <end position="13"/>
    </location>
</feature>
<dbReference type="AlphaFoldDB" id="A0A8B7D578"/>
<proteinExistence type="predicted"/>
<feature type="region of interest" description="Disordered" evidence="1">
    <location>
        <begin position="255"/>
        <end position="276"/>
    </location>
</feature>
<feature type="compositionally biased region" description="Basic residues" evidence="1">
    <location>
        <begin position="31"/>
        <end position="42"/>
    </location>
</feature>
<name>A0A8B7D578_PHODC</name>
<feature type="compositionally biased region" description="Basic and acidic residues" evidence="1">
    <location>
        <begin position="21"/>
        <end position="30"/>
    </location>
</feature>
<feature type="region of interest" description="Disordered" evidence="1">
    <location>
        <begin position="1"/>
        <end position="137"/>
    </location>
</feature>
<accession>A0A8B7D578</accession>
<dbReference type="OrthoDB" id="778084at2759"/>
<dbReference type="PANTHER" id="PTHR34660">
    <property type="entry name" value="MYB-LIKE PROTEIN X"/>
    <property type="match status" value="1"/>
</dbReference>
<feature type="region of interest" description="Disordered" evidence="1">
    <location>
        <begin position="158"/>
        <end position="204"/>
    </location>
</feature>
<organism evidence="2 3">
    <name type="scientific">Phoenix dactylifera</name>
    <name type="common">Date palm</name>
    <dbReference type="NCBI Taxonomy" id="42345"/>
    <lineage>
        <taxon>Eukaryota</taxon>
        <taxon>Viridiplantae</taxon>
        <taxon>Streptophyta</taxon>
        <taxon>Embryophyta</taxon>
        <taxon>Tracheophyta</taxon>
        <taxon>Spermatophyta</taxon>
        <taxon>Magnoliopsida</taxon>
        <taxon>Liliopsida</taxon>
        <taxon>Arecaceae</taxon>
        <taxon>Coryphoideae</taxon>
        <taxon>Phoeniceae</taxon>
        <taxon>Phoenix</taxon>
    </lineage>
</organism>
<evidence type="ECO:0000256" key="1">
    <source>
        <dbReference type="SAM" id="MobiDB-lite"/>
    </source>
</evidence>
<reference evidence="2" key="1">
    <citation type="journal article" date="2019" name="Nat. Commun.">
        <title>Genome-wide association mapping of date palm fruit traits.</title>
        <authorList>
            <person name="Hazzouri K.M."/>
            <person name="Gros-Balthazard M."/>
            <person name="Flowers J.M."/>
            <person name="Copetti D."/>
            <person name="Lemansour A."/>
            <person name="Lebrun M."/>
            <person name="Masmoudi K."/>
            <person name="Ferrand S."/>
            <person name="Dhar M.I."/>
            <person name="Fresquez Z.A."/>
            <person name="Rosas U."/>
            <person name="Zhang J."/>
            <person name="Talag J."/>
            <person name="Lee S."/>
            <person name="Kudrna D."/>
            <person name="Powell R.F."/>
            <person name="Leitch I.J."/>
            <person name="Krueger R.R."/>
            <person name="Wing R.A."/>
            <person name="Amiri K.M.A."/>
            <person name="Purugganan M.D."/>
        </authorList>
    </citation>
    <scope>NUCLEOTIDE SEQUENCE [LARGE SCALE GENOMIC DNA]</scope>
    <source>
        <strain evidence="2">cv. Khalas</strain>
    </source>
</reference>
<reference evidence="3" key="2">
    <citation type="submission" date="2025-08" db="UniProtKB">
        <authorList>
            <consortium name="RefSeq"/>
        </authorList>
    </citation>
    <scope>IDENTIFICATION</scope>
    <source>
        <tissue evidence="3">Young leaves</tissue>
    </source>
</reference>
<sequence length="392" mass="44260">MSRCFPYPPPPPYYEEGLIESIKKESERAKKERRKEKKREKKEKREKAGQEHEESKRSKHSHKKRKYEERSQLNQKDGYNAKAKAAAGAVEQLEGSGLTEEHEQPYSIQNIYDSSESSQDSSKRRKLVVPNVNQNSHGSILRIRLPLIKQKDATLPANIPVVKEKDPTPPASMPTLKQKDPVPPATMPVVQKNLKPPATMPVVKQKDLKPPATVPAAKQKDPVPPATMPVVKQKDLKPPATMPVVKQKVLKPPATVPTLNQTDSELSRTRTSEEPCFSGRVTETALEMEAAKSPYSKSSSKRNRRIHEMEGQFRELIMNWNPPPLQLEHSDISDQDWLFGCSKRRSSLNSNMHEAHKEGLLSHGSSVPSSMQPQACYLPGFDTYQLPYVIPY</sequence>
<dbReference type="KEGG" id="pda:103724131"/>
<dbReference type="PANTHER" id="PTHR34660:SF7">
    <property type="entry name" value="DNA LIGASE-LIKE PROTEIN"/>
    <property type="match status" value="1"/>
</dbReference>
<evidence type="ECO:0000313" key="3">
    <source>
        <dbReference type="RefSeq" id="XP_008813514.2"/>
    </source>
</evidence>
<feature type="compositionally biased region" description="Basic and acidic residues" evidence="1">
    <location>
        <begin position="43"/>
        <end position="56"/>
    </location>
</feature>
<dbReference type="GeneID" id="103724131"/>
<protein>
    <submittedName>
        <fullName evidence="3">Misshapen-like kinase 1</fullName>
    </submittedName>
</protein>
<evidence type="ECO:0000313" key="2">
    <source>
        <dbReference type="Proteomes" id="UP000228380"/>
    </source>
</evidence>
<gene>
    <name evidence="3" type="primary">LOC103724131</name>
</gene>
<dbReference type="RefSeq" id="XP_008813514.2">
    <property type="nucleotide sequence ID" value="XM_008815292.4"/>
</dbReference>
<keyword evidence="2" id="KW-1185">Reference proteome</keyword>
<dbReference type="Proteomes" id="UP000228380">
    <property type="component" value="Chromosome 2"/>
</dbReference>